<accession>A0A940PET9</accession>
<dbReference type="InterPro" id="IPR007627">
    <property type="entry name" value="RNA_pol_sigma70_r2"/>
</dbReference>
<evidence type="ECO:0000256" key="4">
    <source>
        <dbReference type="ARBA" id="ARBA00023125"/>
    </source>
</evidence>
<reference evidence="7" key="1">
    <citation type="submission" date="2020-12" db="EMBL/GenBank/DDBJ databases">
        <title>Vagococcus allomyrinae sp. nov. and Enterococcus lavae sp. nov., isolated from the larvae of Allomyrina dichotoma.</title>
        <authorList>
            <person name="Lee S.D."/>
        </authorList>
    </citation>
    <scope>NUCLEOTIDE SEQUENCE</scope>
    <source>
        <strain evidence="7">BWB3-3</strain>
    </source>
</reference>
<dbReference type="InterPro" id="IPR039425">
    <property type="entry name" value="RNA_pol_sigma-70-like"/>
</dbReference>
<evidence type="ECO:0000256" key="3">
    <source>
        <dbReference type="ARBA" id="ARBA00023082"/>
    </source>
</evidence>
<dbReference type="SUPFAM" id="SSF88946">
    <property type="entry name" value="Sigma2 domain of RNA polymerase sigma factors"/>
    <property type="match status" value="1"/>
</dbReference>
<evidence type="ECO:0000313" key="7">
    <source>
        <dbReference type="EMBL" id="MBP1042678.1"/>
    </source>
</evidence>
<dbReference type="GO" id="GO:0016987">
    <property type="term" value="F:sigma factor activity"/>
    <property type="evidence" value="ECO:0007669"/>
    <property type="project" value="UniProtKB-KW"/>
</dbReference>
<name>A0A940PET9_9ENTE</name>
<dbReference type="Pfam" id="PF04542">
    <property type="entry name" value="Sigma70_r2"/>
    <property type="match status" value="1"/>
</dbReference>
<keyword evidence="3" id="KW-0731">Sigma factor</keyword>
<keyword evidence="8" id="KW-1185">Reference proteome</keyword>
<comment type="caution">
    <text evidence="7">The sequence shown here is derived from an EMBL/GenBank/DDBJ whole genome shotgun (WGS) entry which is preliminary data.</text>
</comment>
<dbReference type="GO" id="GO:0006352">
    <property type="term" value="P:DNA-templated transcription initiation"/>
    <property type="evidence" value="ECO:0007669"/>
    <property type="project" value="InterPro"/>
</dbReference>
<protein>
    <submittedName>
        <fullName evidence="7">RNA polymerase sigma factor</fullName>
    </submittedName>
</protein>
<feature type="domain" description="RNA polymerase sigma-70 region 2" evidence="6">
    <location>
        <begin position="8"/>
        <end position="74"/>
    </location>
</feature>
<evidence type="ECO:0000256" key="5">
    <source>
        <dbReference type="ARBA" id="ARBA00023163"/>
    </source>
</evidence>
<dbReference type="SUPFAM" id="SSF88659">
    <property type="entry name" value="Sigma3 and sigma4 domains of RNA polymerase sigma factors"/>
    <property type="match status" value="1"/>
</dbReference>
<evidence type="ECO:0000256" key="1">
    <source>
        <dbReference type="ARBA" id="ARBA00010641"/>
    </source>
</evidence>
<evidence type="ECO:0000259" key="6">
    <source>
        <dbReference type="Pfam" id="PF04542"/>
    </source>
</evidence>
<dbReference type="Gene3D" id="1.10.1740.10">
    <property type="match status" value="1"/>
</dbReference>
<comment type="similarity">
    <text evidence="1">Belongs to the sigma-70 factor family. ECF subfamily.</text>
</comment>
<dbReference type="RefSeq" id="WP_209530072.1">
    <property type="nucleotide sequence ID" value="NZ_JAEEGA010000011.1"/>
</dbReference>
<sequence>MEKFDDIYRLYFSDVYKYILSLSQNESIAEDITQEIFFKVMKNIKKFNGSCSLFVSLCQIAKNSYFTLYKKEKRLVPLPTENNFLSADNLELSLTNKEVAKELHFLLHQLPEPYKEVITLRVFGELPFSLIGELFDKSDR</sequence>
<dbReference type="InterPro" id="IPR013324">
    <property type="entry name" value="RNA_pol_sigma_r3/r4-like"/>
</dbReference>
<dbReference type="InterPro" id="IPR013325">
    <property type="entry name" value="RNA_pol_sigma_r2"/>
</dbReference>
<evidence type="ECO:0000256" key="2">
    <source>
        <dbReference type="ARBA" id="ARBA00023015"/>
    </source>
</evidence>
<keyword evidence="4" id="KW-0238">DNA-binding</keyword>
<organism evidence="7 8">
    <name type="scientific">Vagococcus allomyrinae</name>
    <dbReference type="NCBI Taxonomy" id="2794353"/>
    <lineage>
        <taxon>Bacteria</taxon>
        <taxon>Bacillati</taxon>
        <taxon>Bacillota</taxon>
        <taxon>Bacilli</taxon>
        <taxon>Lactobacillales</taxon>
        <taxon>Enterococcaceae</taxon>
        <taxon>Vagococcus</taxon>
    </lineage>
</organism>
<gene>
    <name evidence="7" type="ORF">I6N95_16800</name>
</gene>
<dbReference type="Proteomes" id="UP000674938">
    <property type="component" value="Unassembled WGS sequence"/>
</dbReference>
<dbReference type="EMBL" id="JAEEGA010000011">
    <property type="protein sequence ID" value="MBP1042678.1"/>
    <property type="molecule type" value="Genomic_DNA"/>
</dbReference>
<dbReference type="NCBIfam" id="TIGR02937">
    <property type="entry name" value="sigma70-ECF"/>
    <property type="match status" value="1"/>
</dbReference>
<dbReference type="GO" id="GO:0003677">
    <property type="term" value="F:DNA binding"/>
    <property type="evidence" value="ECO:0007669"/>
    <property type="project" value="UniProtKB-KW"/>
</dbReference>
<dbReference type="PANTHER" id="PTHR43133:SF52">
    <property type="entry name" value="ECF RNA POLYMERASE SIGMA FACTOR SIGL"/>
    <property type="match status" value="1"/>
</dbReference>
<dbReference type="PANTHER" id="PTHR43133">
    <property type="entry name" value="RNA POLYMERASE ECF-TYPE SIGMA FACTO"/>
    <property type="match status" value="1"/>
</dbReference>
<dbReference type="AlphaFoldDB" id="A0A940PET9"/>
<proteinExistence type="inferred from homology"/>
<keyword evidence="2" id="KW-0805">Transcription regulation</keyword>
<evidence type="ECO:0000313" key="8">
    <source>
        <dbReference type="Proteomes" id="UP000674938"/>
    </source>
</evidence>
<keyword evidence="5" id="KW-0804">Transcription</keyword>
<dbReference type="InterPro" id="IPR014284">
    <property type="entry name" value="RNA_pol_sigma-70_dom"/>
</dbReference>